<feature type="domain" description="ABC-2 type transporter transmembrane" evidence="11">
    <location>
        <begin position="11"/>
        <end position="197"/>
    </location>
</feature>
<feature type="coiled-coil region" evidence="10">
    <location>
        <begin position="341"/>
        <end position="382"/>
    </location>
</feature>
<evidence type="ECO:0000313" key="13">
    <source>
        <dbReference type="Proteomes" id="UP001197626"/>
    </source>
</evidence>
<proteinExistence type="inferred from homology"/>
<dbReference type="NCBIfam" id="TIGR03929">
    <property type="entry name" value="T7_esaA_Nterm"/>
    <property type="match status" value="1"/>
</dbReference>
<dbReference type="EMBL" id="CP086654">
    <property type="protein sequence ID" value="UEX90023.1"/>
    <property type="molecule type" value="Genomic_DNA"/>
</dbReference>
<sequence>MKKKKWIIGALTVFLLVSVILALVIMTQNKETKENIDQANKSKENKNVKIAIVNEDQTTMYNGSKVELGKPFVKMLSHEDSHDFETVSRHVAENGLKNGQYQVMIVIPKDFSKLAMQLDEKSPSQMTIQYKTAVGQNESVARETEKVVGHLLSQFNERLIQIYLSSIIDNLHNAQKNVDDIMTRQGNVDQRFTNFLVNPLNDFPKLFTDLMVHSISANNDITQWIQEYNRSLLSSDAKTFQLPSNEGVSKLVNDQQETFAQYLSDFEKTLDTYQSQKDSVDLESYIQQLQSTDEGLKQYQDASKTSKDTYEEAFKSHLDEVKKDVASQESPFTDDMLKEYKEKLTESMKKQLSENEELNDAISQIKDQNKQLRNELVQSMLSTIQKDPAQQNDMYIADMSPSDLTRIGLSDAKVEEYQKILKQLNRFKRSYNRKHPDNPIV</sequence>
<protein>
    <recommendedName>
        <fullName evidence="3">Type VII secretion system accessory factor EsaA</fullName>
    </recommendedName>
</protein>
<dbReference type="PANTHER" id="PTHR43077">
    <property type="entry name" value="TRANSPORT PERMEASE YVFS-RELATED"/>
    <property type="match status" value="1"/>
</dbReference>
<keyword evidence="13" id="KW-1185">Reference proteome</keyword>
<evidence type="ECO:0000313" key="12">
    <source>
        <dbReference type="EMBL" id="UEX90023.1"/>
    </source>
</evidence>
<evidence type="ECO:0000256" key="10">
    <source>
        <dbReference type="SAM" id="Coils"/>
    </source>
</evidence>
<dbReference type="InterPro" id="IPR023838">
    <property type="entry name" value="T7SS_EsaA"/>
</dbReference>
<dbReference type="InterPro" id="IPR013525">
    <property type="entry name" value="ABC2_TM"/>
</dbReference>
<evidence type="ECO:0000256" key="1">
    <source>
        <dbReference type="ARBA" id="ARBA00004651"/>
    </source>
</evidence>
<evidence type="ECO:0000256" key="3">
    <source>
        <dbReference type="ARBA" id="ARBA00020819"/>
    </source>
</evidence>
<dbReference type="Gene3D" id="3.40.1710.10">
    <property type="entry name" value="abc type-2 transporter like domain"/>
    <property type="match status" value="1"/>
</dbReference>
<dbReference type="Pfam" id="PF12698">
    <property type="entry name" value="ABC2_membrane_3"/>
    <property type="match status" value="1"/>
</dbReference>
<accession>A0ABY3PCM6</accession>
<evidence type="ECO:0000256" key="4">
    <source>
        <dbReference type="ARBA" id="ARBA00022475"/>
    </source>
</evidence>
<organism evidence="12 13">
    <name type="scientific">Staphylococcus ratti</name>
    <dbReference type="NCBI Taxonomy" id="2892440"/>
    <lineage>
        <taxon>Bacteria</taxon>
        <taxon>Bacillati</taxon>
        <taxon>Bacillota</taxon>
        <taxon>Bacilli</taxon>
        <taxon>Bacillales</taxon>
        <taxon>Staphylococcaceae</taxon>
        <taxon>Staphylococcus</taxon>
    </lineage>
</organism>
<evidence type="ECO:0000259" key="11">
    <source>
        <dbReference type="Pfam" id="PF12698"/>
    </source>
</evidence>
<dbReference type="Proteomes" id="UP001197626">
    <property type="component" value="Chromosome"/>
</dbReference>
<evidence type="ECO:0000256" key="8">
    <source>
        <dbReference type="ARBA" id="ARBA00023136"/>
    </source>
</evidence>
<evidence type="ECO:0000256" key="6">
    <source>
        <dbReference type="ARBA" id="ARBA00022989"/>
    </source>
</evidence>
<gene>
    <name evidence="12" type="primary">esaA</name>
    <name evidence="12" type="ORF">LN051_10890</name>
</gene>
<comment type="subunit">
    <text evidence="9">Homodimer. Interacts with EssB.</text>
</comment>
<dbReference type="PANTHER" id="PTHR43077:SF10">
    <property type="entry name" value="TRANSPORT PERMEASE PROTEIN"/>
    <property type="match status" value="1"/>
</dbReference>
<evidence type="ECO:0000256" key="9">
    <source>
        <dbReference type="ARBA" id="ARBA00046722"/>
    </source>
</evidence>
<comment type="subcellular location">
    <subcellularLocation>
        <location evidence="1">Cell membrane</location>
        <topology evidence="1">Multi-pass membrane protein</topology>
    </subcellularLocation>
</comment>
<keyword evidence="6" id="KW-1133">Transmembrane helix</keyword>
<evidence type="ECO:0000256" key="5">
    <source>
        <dbReference type="ARBA" id="ARBA00022692"/>
    </source>
</evidence>
<keyword evidence="10" id="KW-0175">Coiled coil</keyword>
<evidence type="ECO:0000256" key="2">
    <source>
        <dbReference type="ARBA" id="ARBA00008338"/>
    </source>
</evidence>
<name>A0ABY3PCM6_9STAP</name>
<keyword evidence="7" id="KW-0843">Virulence</keyword>
<dbReference type="InterPro" id="IPR051328">
    <property type="entry name" value="T7SS_ABC-Transporter"/>
</dbReference>
<reference evidence="12 13" key="1">
    <citation type="journal article" date="2022" name="Pathogens">
        <title>Staphylococcus ratti sp. nov. Isolated from a Lab Rat.</title>
        <authorList>
            <person name="Kovarovic V."/>
            <person name="Sedlacek I."/>
            <person name="Petras P."/>
            <person name="Kralova S."/>
            <person name="Maslanova I."/>
            <person name="Svec P."/>
            <person name="Neumann-Schaal M."/>
            <person name="Botka T."/>
            <person name="Gelbicova T."/>
            <person name="Stankova E."/>
            <person name="Doskar J."/>
            <person name="Pantucek R."/>
        </authorList>
    </citation>
    <scope>NUCLEOTIDE SEQUENCE [LARGE SCALE GENOMIC DNA]</scope>
    <source>
        <strain evidence="12 13">CCM 9025</strain>
    </source>
</reference>
<keyword evidence="4" id="KW-1003">Cell membrane</keyword>
<evidence type="ECO:0000256" key="7">
    <source>
        <dbReference type="ARBA" id="ARBA00023026"/>
    </source>
</evidence>
<keyword evidence="5" id="KW-0812">Transmembrane</keyword>
<keyword evidence="8" id="KW-0472">Membrane</keyword>
<comment type="similarity">
    <text evidence="2">Belongs to the EsaA family.</text>
</comment>